<feature type="modified residue" description="4-aspartylphosphate" evidence="11">
    <location>
        <position position="581"/>
    </location>
</feature>
<dbReference type="EMBL" id="CM001402">
    <property type="protein sequence ID" value="EHO40339.1"/>
    <property type="molecule type" value="Genomic_DNA"/>
</dbReference>
<evidence type="ECO:0000259" key="13">
    <source>
        <dbReference type="PROSITE" id="PS50109"/>
    </source>
</evidence>
<keyword evidence="16" id="KW-1185">Reference proteome</keyword>
<dbReference type="eggNOG" id="COG0642">
    <property type="taxonomic scope" value="Bacteria"/>
</dbReference>
<evidence type="ECO:0000256" key="5">
    <source>
        <dbReference type="ARBA" id="ARBA00022741"/>
    </source>
</evidence>
<dbReference type="Gene3D" id="3.30.450.290">
    <property type="match status" value="1"/>
</dbReference>
<dbReference type="PRINTS" id="PR00344">
    <property type="entry name" value="BCTRLSENSOR"/>
</dbReference>
<evidence type="ECO:0000256" key="10">
    <source>
        <dbReference type="ARBA" id="ARBA00068150"/>
    </source>
</evidence>
<evidence type="ECO:0000256" key="6">
    <source>
        <dbReference type="ARBA" id="ARBA00022777"/>
    </source>
</evidence>
<evidence type="ECO:0000256" key="3">
    <source>
        <dbReference type="ARBA" id="ARBA00022553"/>
    </source>
</evidence>
<evidence type="ECO:0000256" key="11">
    <source>
        <dbReference type="PROSITE-ProRule" id="PRU00169"/>
    </source>
</evidence>
<dbReference type="InterPro" id="IPR003594">
    <property type="entry name" value="HATPase_dom"/>
</dbReference>
<keyword evidence="3 11" id="KW-0597">Phosphoprotein</keyword>
<feature type="domain" description="Response regulatory" evidence="14">
    <location>
        <begin position="531"/>
        <end position="647"/>
    </location>
</feature>
<evidence type="ECO:0000256" key="8">
    <source>
        <dbReference type="ARBA" id="ARBA00023012"/>
    </source>
</evidence>
<evidence type="ECO:0000256" key="4">
    <source>
        <dbReference type="ARBA" id="ARBA00022679"/>
    </source>
</evidence>
<keyword evidence="6 15" id="KW-0418">Kinase</keyword>
<keyword evidence="12" id="KW-0812">Transmembrane</keyword>
<dbReference type="Gene3D" id="1.10.287.130">
    <property type="match status" value="1"/>
</dbReference>
<evidence type="ECO:0000256" key="9">
    <source>
        <dbReference type="ARBA" id="ARBA00064003"/>
    </source>
</evidence>
<dbReference type="InterPro" id="IPR001789">
    <property type="entry name" value="Sig_transdc_resp-reg_receiver"/>
</dbReference>
<dbReference type="FunFam" id="1.10.287.130:FF:000002">
    <property type="entry name" value="Two-component osmosensing histidine kinase"/>
    <property type="match status" value="1"/>
</dbReference>
<dbReference type="PROSITE" id="PS50109">
    <property type="entry name" value="HIS_KIN"/>
    <property type="match status" value="1"/>
</dbReference>
<proteinExistence type="predicted"/>
<dbReference type="AlphaFoldDB" id="H1XSW2"/>
<keyword evidence="5" id="KW-0547">Nucleotide-binding</keyword>
<keyword evidence="12" id="KW-1133">Transmembrane helix</keyword>
<accession>H1XSW2</accession>
<keyword evidence="7" id="KW-0067">ATP-binding</keyword>
<dbReference type="SUPFAM" id="SSF52172">
    <property type="entry name" value="CheY-like"/>
    <property type="match status" value="2"/>
</dbReference>
<dbReference type="CDD" id="cd16922">
    <property type="entry name" value="HATPase_EvgS-ArcB-TorS-like"/>
    <property type="match status" value="1"/>
</dbReference>
<evidence type="ECO:0000313" key="15">
    <source>
        <dbReference type="EMBL" id="EHO40339.1"/>
    </source>
</evidence>
<dbReference type="InterPro" id="IPR036890">
    <property type="entry name" value="HATPase_C_sf"/>
</dbReference>
<dbReference type="SUPFAM" id="SSF55874">
    <property type="entry name" value="ATPase domain of HSP90 chaperone/DNA topoisomerase II/histidine kinase"/>
    <property type="match status" value="1"/>
</dbReference>
<protein>
    <recommendedName>
        <fullName evidence="10">Sensory/regulatory protein RpfC</fullName>
        <ecNumber evidence="2">2.7.13.3</ecNumber>
    </recommendedName>
</protein>
<dbReference type="InterPro" id="IPR011006">
    <property type="entry name" value="CheY-like_superfamily"/>
</dbReference>
<dbReference type="FunFam" id="3.30.565.10:FF:000010">
    <property type="entry name" value="Sensor histidine kinase RcsC"/>
    <property type="match status" value="1"/>
</dbReference>
<dbReference type="Pfam" id="PF00512">
    <property type="entry name" value="HisKA"/>
    <property type="match status" value="1"/>
</dbReference>
<dbReference type="Gene3D" id="3.40.50.2300">
    <property type="match status" value="2"/>
</dbReference>
<dbReference type="CDD" id="cd17546">
    <property type="entry name" value="REC_hyHK_CKI1_RcsC-like"/>
    <property type="match status" value="1"/>
</dbReference>
<dbReference type="InParanoid" id="H1XSW2"/>
<dbReference type="Pfam" id="PF11845">
    <property type="entry name" value="Tll0287-like"/>
    <property type="match status" value="1"/>
</dbReference>
<dbReference type="HOGENOM" id="CLU_000445_114_64_0"/>
<feature type="domain" description="Response regulatory" evidence="14">
    <location>
        <begin position="675"/>
        <end position="792"/>
    </location>
</feature>
<feature type="domain" description="Histidine kinase" evidence="13">
    <location>
        <begin position="290"/>
        <end position="511"/>
    </location>
</feature>
<dbReference type="InterPro" id="IPR003661">
    <property type="entry name" value="HisK_dim/P_dom"/>
</dbReference>
<dbReference type="PROSITE" id="PS50110">
    <property type="entry name" value="RESPONSE_REGULATORY"/>
    <property type="match status" value="2"/>
</dbReference>
<organism evidence="15 16">
    <name type="scientific">Caldithrix abyssi DSM 13497</name>
    <dbReference type="NCBI Taxonomy" id="880073"/>
    <lineage>
        <taxon>Bacteria</taxon>
        <taxon>Pseudomonadati</taxon>
        <taxon>Calditrichota</taxon>
        <taxon>Calditrichia</taxon>
        <taxon>Calditrichales</taxon>
        <taxon>Calditrichaceae</taxon>
        <taxon>Caldithrix</taxon>
    </lineage>
</organism>
<dbReference type="InterPro" id="IPR036097">
    <property type="entry name" value="HisK_dim/P_sf"/>
</dbReference>
<keyword evidence="8" id="KW-0902">Two-component regulatory system</keyword>
<sequence length="805" mass="90586">MTLPRTLKFADEKNKALHSGLKMQLLSMKKIGDQIKKTGIMKRYIVIGVIIWLATISISLVWNLINDRSKQIQITMHGARAFFEQILLTRSWNALHGGVYVPIDEHTRPNPYLDDPLRDLTATNGLQLTKINPAFMTRQISEIARQKDGVQFHITSLKPLNPNNKADEWERQALLKFEKGLKETGQFFKNDSVKVFRYMAPLITRQECLKCHAKQGYRLGDVRGGISITLPSVPLHLNYPLIVIHLLFGIIGTLAIVFFGIFNERKQRELIKAREAAEAADIAKSDFLASMSHEIRTPMNGVMGMSSLLMQTPLTPEQREYVQTIRISAESLLTIINDILDFSKIESGKMDLEFQPFELKTCIEEALDLVAPKAAEKNLDLVYFIEPDVPTYIESDITRLRQVLVNLINNAVKFTQKGEVFINVGRIAQDGDTVELQFSVKDTGIGIAEDKINKLFDAFTQADSSTTRKYGGTGLGLAISKRLVEMMGGRIWVTSKVGKGSTFYFTIKAKAASSLPKKYLNIKIPELTGVHVLVVDDNKTNRRILKLQCQRWGMKVQEAATAREALEIMKNGTEFDLAILDMQMPEMDGVELAAEIRKLYSKEELPLIMLSSLGKPPKLKEKAEMFDALLTKPVKQSQLYNTLLEALNRKPSVQEKWSASEATLDETFARKYPLRILLAEDNSINQKLGLKVLAKMGYTADLAANGLEVLEALKQQRYDLIFMDVQMPEMDGLEATRQIIQNFPENERPVIIAMTANAMKGDREKCLNAGMDDYVSKPIDLEEIQAVIAAWGEKILKKKKATSGA</sequence>
<dbReference type="CDD" id="cd00082">
    <property type="entry name" value="HisKA"/>
    <property type="match status" value="1"/>
</dbReference>
<dbReference type="InterPro" id="IPR021796">
    <property type="entry name" value="Tll0287-like_dom"/>
</dbReference>
<gene>
    <name evidence="15" type="ORF">Calab_0699</name>
</gene>
<dbReference type="PANTHER" id="PTHR45339">
    <property type="entry name" value="HYBRID SIGNAL TRANSDUCTION HISTIDINE KINASE J"/>
    <property type="match status" value="1"/>
</dbReference>
<evidence type="ECO:0000256" key="2">
    <source>
        <dbReference type="ARBA" id="ARBA00012438"/>
    </source>
</evidence>
<dbReference type="GO" id="GO:0005524">
    <property type="term" value="F:ATP binding"/>
    <property type="evidence" value="ECO:0007669"/>
    <property type="project" value="UniProtKB-KW"/>
</dbReference>
<keyword evidence="4" id="KW-0808">Transferase</keyword>
<comment type="subunit">
    <text evidence="9">At low DSF concentrations, interacts with RpfF.</text>
</comment>
<keyword evidence="12" id="KW-0472">Membrane</keyword>
<dbReference type="Pfam" id="PF02518">
    <property type="entry name" value="HATPase_c"/>
    <property type="match status" value="1"/>
</dbReference>
<dbReference type="GO" id="GO:0000155">
    <property type="term" value="F:phosphorelay sensor kinase activity"/>
    <property type="evidence" value="ECO:0007669"/>
    <property type="project" value="InterPro"/>
</dbReference>
<evidence type="ECO:0000259" key="14">
    <source>
        <dbReference type="PROSITE" id="PS50110"/>
    </source>
</evidence>
<dbReference type="PANTHER" id="PTHR45339:SF1">
    <property type="entry name" value="HYBRID SIGNAL TRANSDUCTION HISTIDINE KINASE J"/>
    <property type="match status" value="1"/>
</dbReference>
<dbReference type="InterPro" id="IPR004358">
    <property type="entry name" value="Sig_transdc_His_kin-like_C"/>
</dbReference>
<dbReference type="PaxDb" id="880073-Calab_0699"/>
<evidence type="ECO:0000256" key="7">
    <source>
        <dbReference type="ARBA" id="ARBA00022840"/>
    </source>
</evidence>
<name>H1XSW2_CALAY</name>
<dbReference type="InterPro" id="IPR005467">
    <property type="entry name" value="His_kinase_dom"/>
</dbReference>
<feature type="transmembrane region" description="Helical" evidence="12">
    <location>
        <begin position="239"/>
        <end position="262"/>
    </location>
</feature>
<feature type="modified residue" description="4-aspartylphosphate" evidence="11">
    <location>
        <position position="724"/>
    </location>
</feature>
<evidence type="ECO:0000256" key="12">
    <source>
        <dbReference type="SAM" id="Phobius"/>
    </source>
</evidence>
<dbReference type="SMART" id="SM00388">
    <property type="entry name" value="HisKA"/>
    <property type="match status" value="1"/>
</dbReference>
<dbReference type="Pfam" id="PF00072">
    <property type="entry name" value="Response_reg"/>
    <property type="match status" value="2"/>
</dbReference>
<comment type="catalytic activity">
    <reaction evidence="1">
        <text>ATP + protein L-histidine = ADP + protein N-phospho-L-histidine.</text>
        <dbReference type="EC" id="2.7.13.3"/>
    </reaction>
</comment>
<dbReference type="eggNOG" id="COG2205">
    <property type="taxonomic scope" value="Bacteria"/>
</dbReference>
<dbReference type="SMART" id="SM00387">
    <property type="entry name" value="HATPase_c"/>
    <property type="match status" value="1"/>
</dbReference>
<feature type="transmembrane region" description="Helical" evidence="12">
    <location>
        <begin position="44"/>
        <end position="65"/>
    </location>
</feature>
<dbReference type="SMART" id="SM00448">
    <property type="entry name" value="REC"/>
    <property type="match status" value="2"/>
</dbReference>
<evidence type="ECO:0000313" key="16">
    <source>
        <dbReference type="Proteomes" id="UP000004671"/>
    </source>
</evidence>
<dbReference type="SUPFAM" id="SSF47384">
    <property type="entry name" value="Homodimeric domain of signal transducing histidine kinase"/>
    <property type="match status" value="1"/>
</dbReference>
<reference evidence="15 16" key="1">
    <citation type="submission" date="2011-09" db="EMBL/GenBank/DDBJ databases">
        <title>The permanent draft genome of Caldithrix abyssi DSM 13497.</title>
        <authorList>
            <consortium name="US DOE Joint Genome Institute (JGI-PGF)"/>
            <person name="Lucas S."/>
            <person name="Han J."/>
            <person name="Lapidus A."/>
            <person name="Bruce D."/>
            <person name="Goodwin L."/>
            <person name="Pitluck S."/>
            <person name="Peters L."/>
            <person name="Kyrpides N."/>
            <person name="Mavromatis K."/>
            <person name="Ivanova N."/>
            <person name="Mikhailova N."/>
            <person name="Chertkov O."/>
            <person name="Detter J.C."/>
            <person name="Tapia R."/>
            <person name="Han C."/>
            <person name="Land M."/>
            <person name="Hauser L."/>
            <person name="Markowitz V."/>
            <person name="Cheng J.-F."/>
            <person name="Hugenholtz P."/>
            <person name="Woyke T."/>
            <person name="Wu D."/>
            <person name="Spring S."/>
            <person name="Brambilla E."/>
            <person name="Klenk H.-P."/>
            <person name="Eisen J.A."/>
        </authorList>
    </citation>
    <scope>NUCLEOTIDE SEQUENCE [LARGE SCALE GENOMIC DNA]</scope>
    <source>
        <strain evidence="15 16">DSM 13497</strain>
    </source>
</reference>
<dbReference type="EC" id="2.7.13.3" evidence="2"/>
<dbReference type="STRING" id="880073.Cabys_3544"/>
<evidence type="ECO:0000256" key="1">
    <source>
        <dbReference type="ARBA" id="ARBA00000085"/>
    </source>
</evidence>
<dbReference type="FunCoup" id="H1XSW2">
    <property type="interactions" value="259"/>
</dbReference>
<dbReference type="Proteomes" id="UP000004671">
    <property type="component" value="Chromosome"/>
</dbReference>
<dbReference type="Gene3D" id="3.30.565.10">
    <property type="entry name" value="Histidine kinase-like ATPase, C-terminal domain"/>
    <property type="match status" value="1"/>
</dbReference>